<dbReference type="AlphaFoldDB" id="A0A0D6Z4V9"/>
<evidence type="ECO:0000313" key="2">
    <source>
        <dbReference type="Proteomes" id="UP000032512"/>
    </source>
</evidence>
<dbReference type="OrthoDB" id="1655185at2"/>
<gene>
    <name evidence="1" type="ORF">UB32_18290</name>
</gene>
<evidence type="ECO:0000313" key="1">
    <source>
        <dbReference type="EMBL" id="KIY20622.1"/>
    </source>
</evidence>
<accession>A0A0D6Z4V9</accession>
<name>A0A0D6Z4V9_9BACI</name>
<dbReference type="InterPro" id="IPR019593">
    <property type="entry name" value="Spore_coat_protein_Z/Y"/>
</dbReference>
<dbReference type="RefSeq" id="WP_044396518.1">
    <property type="nucleotide sequence ID" value="NZ_JXIQ01000193.1"/>
</dbReference>
<sequence>MGCGSEYYTSNCVCDTLLAIVEAQEKVSPSSGCTDSCATAIQELLNGVVNGTADTIPVILYCKGTCAPFEGLGVARTGVVGTPFAPVSGYIFRVVEVDPETCCAVLEILEDGTPLGGTPLSGLATATALVRTEVCITVDLNCFCGVSCLFPQDLL</sequence>
<reference evidence="1 2" key="1">
    <citation type="submission" date="2015-01" db="EMBL/GenBank/DDBJ databases">
        <title>Draft genome sequences of the supercritical CO2 tolerant bacteria Bacillus subterraneus MITOT1 and Bacillus cereus MIT0214.</title>
        <authorList>
            <person name="Peet K.C."/>
            <person name="Thompson J.R."/>
        </authorList>
    </citation>
    <scope>NUCLEOTIDE SEQUENCE [LARGE SCALE GENOMIC DNA]</scope>
    <source>
        <strain evidence="1 2">MITOT1</strain>
    </source>
</reference>
<dbReference type="PATRIC" id="fig|285983.3.peg.3146"/>
<dbReference type="Pfam" id="PF10612">
    <property type="entry name" value="Spore-coat_CotZ"/>
    <property type="match status" value="1"/>
</dbReference>
<evidence type="ECO:0008006" key="3">
    <source>
        <dbReference type="Google" id="ProtNLM"/>
    </source>
</evidence>
<dbReference type="Proteomes" id="UP000032512">
    <property type="component" value="Unassembled WGS sequence"/>
</dbReference>
<organism evidence="1 2">
    <name type="scientific">Mesobacillus subterraneus</name>
    <dbReference type="NCBI Taxonomy" id="285983"/>
    <lineage>
        <taxon>Bacteria</taxon>
        <taxon>Bacillati</taxon>
        <taxon>Bacillota</taxon>
        <taxon>Bacilli</taxon>
        <taxon>Bacillales</taxon>
        <taxon>Bacillaceae</taxon>
        <taxon>Mesobacillus</taxon>
    </lineage>
</organism>
<keyword evidence="2" id="KW-1185">Reference proteome</keyword>
<proteinExistence type="predicted"/>
<dbReference type="EMBL" id="JXIQ01000193">
    <property type="protein sequence ID" value="KIY20622.1"/>
    <property type="molecule type" value="Genomic_DNA"/>
</dbReference>
<protein>
    <recommendedName>
        <fullName evidence="3">Spore coat protein</fullName>
    </recommendedName>
</protein>
<comment type="caution">
    <text evidence="1">The sequence shown here is derived from an EMBL/GenBank/DDBJ whole genome shotgun (WGS) entry which is preliminary data.</text>
</comment>